<name>A0AAV7TVZ5_PLEWA</name>
<gene>
    <name evidence="2" type="ORF">NDU88_006037</name>
</gene>
<comment type="caution">
    <text evidence="2">The sequence shown here is derived from an EMBL/GenBank/DDBJ whole genome shotgun (WGS) entry which is preliminary data.</text>
</comment>
<sequence length="80" mass="8550">MLTARGYFQCRISRPGRVFLEPTGHGDARDGKYQGGGATMGTEAFAPGTNDEGWAGRDTDGDDFIQLPCIGRGTQEAAIR</sequence>
<dbReference type="Proteomes" id="UP001066276">
    <property type="component" value="Chromosome 3_2"/>
</dbReference>
<keyword evidence="3" id="KW-1185">Reference proteome</keyword>
<protein>
    <submittedName>
        <fullName evidence="2">Uncharacterized protein</fullName>
    </submittedName>
</protein>
<proteinExistence type="predicted"/>
<evidence type="ECO:0000313" key="2">
    <source>
        <dbReference type="EMBL" id="KAJ1180822.1"/>
    </source>
</evidence>
<feature type="region of interest" description="Disordered" evidence="1">
    <location>
        <begin position="19"/>
        <end position="39"/>
    </location>
</feature>
<organism evidence="2 3">
    <name type="scientific">Pleurodeles waltl</name>
    <name type="common">Iberian ribbed newt</name>
    <dbReference type="NCBI Taxonomy" id="8319"/>
    <lineage>
        <taxon>Eukaryota</taxon>
        <taxon>Metazoa</taxon>
        <taxon>Chordata</taxon>
        <taxon>Craniata</taxon>
        <taxon>Vertebrata</taxon>
        <taxon>Euteleostomi</taxon>
        <taxon>Amphibia</taxon>
        <taxon>Batrachia</taxon>
        <taxon>Caudata</taxon>
        <taxon>Salamandroidea</taxon>
        <taxon>Salamandridae</taxon>
        <taxon>Pleurodelinae</taxon>
        <taxon>Pleurodeles</taxon>
    </lineage>
</organism>
<reference evidence="2" key="1">
    <citation type="journal article" date="2022" name="bioRxiv">
        <title>Sequencing and chromosome-scale assembly of the giantPleurodeles waltlgenome.</title>
        <authorList>
            <person name="Brown T."/>
            <person name="Elewa A."/>
            <person name="Iarovenko S."/>
            <person name="Subramanian E."/>
            <person name="Araus A.J."/>
            <person name="Petzold A."/>
            <person name="Susuki M."/>
            <person name="Suzuki K.-i.T."/>
            <person name="Hayashi T."/>
            <person name="Toyoda A."/>
            <person name="Oliveira C."/>
            <person name="Osipova E."/>
            <person name="Leigh N.D."/>
            <person name="Simon A."/>
            <person name="Yun M.H."/>
        </authorList>
    </citation>
    <scope>NUCLEOTIDE SEQUENCE</scope>
    <source>
        <strain evidence="2">20211129_DDA</strain>
        <tissue evidence="2">Liver</tissue>
    </source>
</reference>
<evidence type="ECO:0000313" key="3">
    <source>
        <dbReference type="Proteomes" id="UP001066276"/>
    </source>
</evidence>
<accession>A0AAV7TVZ5</accession>
<dbReference type="AlphaFoldDB" id="A0AAV7TVZ5"/>
<dbReference type="EMBL" id="JANPWB010000006">
    <property type="protein sequence ID" value="KAJ1180822.1"/>
    <property type="molecule type" value="Genomic_DNA"/>
</dbReference>
<evidence type="ECO:0000256" key="1">
    <source>
        <dbReference type="SAM" id="MobiDB-lite"/>
    </source>
</evidence>